<proteinExistence type="predicted"/>
<gene>
    <name evidence="2" type="ORF">J1605_004771</name>
</gene>
<dbReference type="AlphaFoldDB" id="A0AB34HEV4"/>
<accession>A0AB34HEV4</accession>
<reference evidence="2 3" key="1">
    <citation type="submission" date="2022-11" db="EMBL/GenBank/DDBJ databases">
        <title>Whole genome sequence of Eschrichtius robustus ER-17-0199.</title>
        <authorList>
            <person name="Bruniche-Olsen A."/>
            <person name="Black A.N."/>
            <person name="Fields C.J."/>
            <person name="Walden K."/>
            <person name="Dewoody J.A."/>
        </authorList>
    </citation>
    <scope>NUCLEOTIDE SEQUENCE [LARGE SCALE GENOMIC DNA]</scope>
    <source>
        <strain evidence="2">ER-17-0199</strain>
        <tissue evidence="2">Blubber</tissue>
    </source>
</reference>
<dbReference type="EMBL" id="JAIQCJ010001385">
    <property type="protein sequence ID" value="KAJ8790019.1"/>
    <property type="molecule type" value="Genomic_DNA"/>
</dbReference>
<keyword evidence="3" id="KW-1185">Reference proteome</keyword>
<organism evidence="2 3">
    <name type="scientific">Eschrichtius robustus</name>
    <name type="common">California gray whale</name>
    <name type="synonym">Eschrichtius gibbosus</name>
    <dbReference type="NCBI Taxonomy" id="9764"/>
    <lineage>
        <taxon>Eukaryota</taxon>
        <taxon>Metazoa</taxon>
        <taxon>Chordata</taxon>
        <taxon>Craniata</taxon>
        <taxon>Vertebrata</taxon>
        <taxon>Euteleostomi</taxon>
        <taxon>Mammalia</taxon>
        <taxon>Eutheria</taxon>
        <taxon>Laurasiatheria</taxon>
        <taxon>Artiodactyla</taxon>
        <taxon>Whippomorpha</taxon>
        <taxon>Cetacea</taxon>
        <taxon>Mysticeti</taxon>
        <taxon>Eschrichtiidae</taxon>
        <taxon>Eschrichtius</taxon>
    </lineage>
</organism>
<name>A0AB34HEV4_ESCRO</name>
<dbReference type="Proteomes" id="UP001159641">
    <property type="component" value="Unassembled WGS sequence"/>
</dbReference>
<evidence type="ECO:0000313" key="3">
    <source>
        <dbReference type="Proteomes" id="UP001159641"/>
    </source>
</evidence>
<keyword evidence="1" id="KW-0732">Signal</keyword>
<feature type="chain" id="PRO_5044306144" evidence="1">
    <location>
        <begin position="34"/>
        <end position="106"/>
    </location>
</feature>
<protein>
    <submittedName>
        <fullName evidence="2">Uncharacterized protein</fullName>
    </submittedName>
</protein>
<evidence type="ECO:0000256" key="1">
    <source>
        <dbReference type="SAM" id="SignalP"/>
    </source>
</evidence>
<feature type="signal peptide" evidence="1">
    <location>
        <begin position="1"/>
        <end position="33"/>
    </location>
</feature>
<evidence type="ECO:0000313" key="2">
    <source>
        <dbReference type="EMBL" id="KAJ8790019.1"/>
    </source>
</evidence>
<comment type="caution">
    <text evidence="2">The sequence shown here is derived from an EMBL/GenBank/DDBJ whole genome shotgun (WGS) entry which is preliminary data.</text>
</comment>
<sequence>MEPSERLRGRAPPSLLLPLALLALLGGGGGAAALPPGCKHDGRPRGAGRAAGAAEGKVVCSSLELAQVLPPDTVPNRTITLAGGQKSEVKGFSRAMLPPKALGENP</sequence>